<dbReference type="AlphaFoldDB" id="A0A834CKY3"/>
<gene>
    <name evidence="1" type="ORF">FQA47_011817</name>
</gene>
<organism evidence="1 2">
    <name type="scientific">Oryzias melastigma</name>
    <name type="common">Marine medaka</name>
    <dbReference type="NCBI Taxonomy" id="30732"/>
    <lineage>
        <taxon>Eukaryota</taxon>
        <taxon>Metazoa</taxon>
        <taxon>Chordata</taxon>
        <taxon>Craniata</taxon>
        <taxon>Vertebrata</taxon>
        <taxon>Euteleostomi</taxon>
        <taxon>Actinopterygii</taxon>
        <taxon>Neopterygii</taxon>
        <taxon>Teleostei</taxon>
        <taxon>Neoteleostei</taxon>
        <taxon>Acanthomorphata</taxon>
        <taxon>Ovalentaria</taxon>
        <taxon>Atherinomorphae</taxon>
        <taxon>Beloniformes</taxon>
        <taxon>Adrianichthyidae</taxon>
        <taxon>Oryziinae</taxon>
        <taxon>Oryzias</taxon>
    </lineage>
</organism>
<dbReference type="EMBL" id="WKFB01000236">
    <property type="protein sequence ID" value="KAF6730443.1"/>
    <property type="molecule type" value="Genomic_DNA"/>
</dbReference>
<name>A0A834CKY3_ORYME</name>
<evidence type="ECO:0000313" key="1">
    <source>
        <dbReference type="EMBL" id="KAF6730443.1"/>
    </source>
</evidence>
<dbReference type="Proteomes" id="UP000646548">
    <property type="component" value="Unassembled WGS sequence"/>
</dbReference>
<sequence length="82" mass="9309">MNDLESQTRLRPLLVWLAALTPLVDLMMSTVASTWSPSDVDSIRTMVLVSRRSGTWSSQDTSRRHKEDPELMPVWSGISHQI</sequence>
<comment type="caution">
    <text evidence="1">The sequence shown here is derived from an EMBL/GenBank/DDBJ whole genome shotgun (WGS) entry which is preliminary data.</text>
</comment>
<accession>A0A834CKY3</accession>
<reference evidence="1" key="1">
    <citation type="journal article" name="BMC Genomics">
        <title>Long-read sequencing and de novo genome assembly of marine medaka (Oryzias melastigma).</title>
        <authorList>
            <person name="Liang P."/>
            <person name="Saqib H.S.A."/>
            <person name="Ni X."/>
            <person name="Shen Y."/>
        </authorList>
    </citation>
    <scope>NUCLEOTIDE SEQUENCE</scope>
    <source>
        <strain evidence="1">Bigg-433</strain>
    </source>
</reference>
<evidence type="ECO:0000313" key="2">
    <source>
        <dbReference type="Proteomes" id="UP000646548"/>
    </source>
</evidence>
<protein>
    <submittedName>
        <fullName evidence="1">Uncharacterized protein</fullName>
    </submittedName>
</protein>
<proteinExistence type="predicted"/>